<keyword evidence="2" id="KW-1185">Reference proteome</keyword>
<dbReference type="Gene3D" id="1.20.1280.50">
    <property type="match status" value="1"/>
</dbReference>
<dbReference type="HOGENOM" id="CLU_578926_0_0_1"/>
<dbReference type="EMBL" id="KN837383">
    <property type="protein sequence ID" value="KIJ26115.1"/>
    <property type="molecule type" value="Genomic_DNA"/>
</dbReference>
<evidence type="ECO:0008006" key="3">
    <source>
        <dbReference type="Google" id="ProtNLM"/>
    </source>
</evidence>
<dbReference type="AlphaFoldDB" id="A0A0C9ULH5"/>
<reference evidence="1 2" key="1">
    <citation type="submission" date="2014-06" db="EMBL/GenBank/DDBJ databases">
        <title>Evolutionary Origins and Diversification of the Mycorrhizal Mutualists.</title>
        <authorList>
            <consortium name="DOE Joint Genome Institute"/>
            <consortium name="Mycorrhizal Genomics Consortium"/>
            <person name="Kohler A."/>
            <person name="Kuo A."/>
            <person name="Nagy L.G."/>
            <person name="Floudas D."/>
            <person name="Copeland A."/>
            <person name="Barry K.W."/>
            <person name="Cichocki N."/>
            <person name="Veneault-Fourrey C."/>
            <person name="LaButti K."/>
            <person name="Lindquist E.A."/>
            <person name="Lipzen A."/>
            <person name="Lundell T."/>
            <person name="Morin E."/>
            <person name="Murat C."/>
            <person name="Riley R."/>
            <person name="Ohm R."/>
            <person name="Sun H."/>
            <person name="Tunlid A."/>
            <person name="Henrissat B."/>
            <person name="Grigoriev I.V."/>
            <person name="Hibbett D.S."/>
            <person name="Martin F."/>
        </authorList>
    </citation>
    <scope>NUCLEOTIDE SEQUENCE [LARGE SCALE GENOMIC DNA]</scope>
    <source>
        <strain evidence="1 2">SS14</strain>
    </source>
</reference>
<dbReference type="Proteomes" id="UP000054279">
    <property type="component" value="Unassembled WGS sequence"/>
</dbReference>
<accession>A0A0C9ULH5</accession>
<organism evidence="1 2">
    <name type="scientific">Sphaerobolus stellatus (strain SS14)</name>
    <dbReference type="NCBI Taxonomy" id="990650"/>
    <lineage>
        <taxon>Eukaryota</taxon>
        <taxon>Fungi</taxon>
        <taxon>Dikarya</taxon>
        <taxon>Basidiomycota</taxon>
        <taxon>Agaricomycotina</taxon>
        <taxon>Agaricomycetes</taxon>
        <taxon>Phallomycetidae</taxon>
        <taxon>Geastrales</taxon>
        <taxon>Sphaerobolaceae</taxon>
        <taxon>Sphaerobolus</taxon>
    </lineage>
</organism>
<evidence type="ECO:0000313" key="1">
    <source>
        <dbReference type="EMBL" id="KIJ26115.1"/>
    </source>
</evidence>
<proteinExistence type="predicted"/>
<gene>
    <name evidence="1" type="ORF">M422DRAFT_38354</name>
</gene>
<evidence type="ECO:0000313" key="2">
    <source>
        <dbReference type="Proteomes" id="UP000054279"/>
    </source>
</evidence>
<sequence>MSGPAKTTRSSPNSTCYINTIPLELLSVIFEHTTTTSVAFNRWGPDHRDFHDPLAALKLSHVSSRWRFIARSKQTLWKEIRLAPDTTFAEFCAGLAVVDLTVSLRVIDYHGDASWTERVLEISCQFMYQNAHRISKLFVFGGHPLLEMFLTTPFPELKTSILEFNRNAVIGRSLVDKIPTLALFGSYAPKLQYFAWTCRRLPLMATSLLKNLTALDLDLRKRDVLNWPDFMSLLSLNPNLETLVIAIPRSEGHRYQNPILHLLSLQKAKLSVHNIQDLKAFLQGIVIPGILNFGIDIEDDTSFSTIYSTLELQGCLLSLLQQSDSCRIRHLSTIHMFCWNADSHATFDMVFLLLDPQDASHFAKMLPAVKQLAFLDIAPQFLIPPLSSVTLLSLRKTKYFPNIARWIRTNTFPSVATILLPRLPATWWSSLLQDLIYIIDASPKPELVVSFGHNMSENDWESLKEICSREGVRWRYGEYEESLEGGMEGGR</sequence>
<name>A0A0C9ULH5_SPHS4</name>
<protein>
    <recommendedName>
        <fullName evidence="3">F-box domain-containing protein</fullName>
    </recommendedName>
</protein>